<dbReference type="Proteomes" id="UP000186235">
    <property type="component" value="Unassembled WGS sequence"/>
</dbReference>
<organism evidence="3 4">
    <name type="scientific">Cellulosimicrobium aquatile</name>
    <dbReference type="NCBI Taxonomy" id="1612203"/>
    <lineage>
        <taxon>Bacteria</taxon>
        <taxon>Bacillati</taxon>
        <taxon>Actinomycetota</taxon>
        <taxon>Actinomycetes</taxon>
        <taxon>Micrococcales</taxon>
        <taxon>Promicromonosporaceae</taxon>
        <taxon>Cellulosimicrobium</taxon>
    </lineage>
</organism>
<dbReference type="EMBL" id="FTMI01000002">
    <property type="protein sequence ID" value="SIQ11964.1"/>
    <property type="molecule type" value="Genomic_DNA"/>
</dbReference>
<evidence type="ECO:0008006" key="5">
    <source>
        <dbReference type="Google" id="ProtNLM"/>
    </source>
</evidence>
<feature type="region of interest" description="Disordered" evidence="1">
    <location>
        <begin position="1"/>
        <end position="22"/>
    </location>
</feature>
<evidence type="ECO:0000313" key="3">
    <source>
        <dbReference type="EMBL" id="SIQ11964.1"/>
    </source>
</evidence>
<keyword evidence="2" id="KW-0472">Membrane</keyword>
<feature type="transmembrane region" description="Helical" evidence="2">
    <location>
        <begin position="95"/>
        <end position="116"/>
    </location>
</feature>
<feature type="transmembrane region" description="Helical" evidence="2">
    <location>
        <begin position="70"/>
        <end position="89"/>
    </location>
</feature>
<gene>
    <name evidence="3" type="ORF">SAMN05518682_1355</name>
</gene>
<keyword evidence="2" id="KW-0812">Transmembrane</keyword>
<feature type="compositionally biased region" description="Low complexity" evidence="1">
    <location>
        <begin position="226"/>
        <end position="275"/>
    </location>
</feature>
<sequence length="316" mass="33773">MSDHMTGAAFPNPLHDESPLPPSAALARKAADPKAILRLVGNDESVDDLPRTPEGLMEPPSGVGTKIRNGVLLALLSGGFVWLVTVNAWDHDGFFPWFWNVVWTIFPWVFLGPMWAGYARSLRRSRDDAPLYAQYHRDRLAATREAGVVTASVTDRTESGGVAHCAVRVRHGALTTTVTRLAPVTNLLPSEVPQPGDPVVVWRMPGERVVVQARRDRTRALHDAARAASATVADAPVADDPTTDADAPAWGSPTRSSSSTTTTYTTTRMTRGAGTPEVTVQHGVTAALAELASLHAAGSLTDDEFTAAKRMLLGGS</sequence>
<accession>A0A1N6Q5L0</accession>
<proteinExistence type="predicted"/>
<protein>
    <recommendedName>
        <fullName evidence="5">Short C-terminal domain-containing protein</fullName>
    </recommendedName>
</protein>
<evidence type="ECO:0000256" key="2">
    <source>
        <dbReference type="SAM" id="Phobius"/>
    </source>
</evidence>
<evidence type="ECO:0000313" key="4">
    <source>
        <dbReference type="Proteomes" id="UP000186235"/>
    </source>
</evidence>
<dbReference type="AlphaFoldDB" id="A0A1N6Q5L0"/>
<reference evidence="4" key="1">
    <citation type="submission" date="2017-01" db="EMBL/GenBank/DDBJ databases">
        <authorList>
            <person name="Varghese N."/>
            <person name="Submissions S."/>
        </authorList>
    </citation>
    <scope>NUCLEOTIDE SEQUENCE [LARGE SCALE GENOMIC DNA]</scope>
    <source>
        <strain evidence="4">3bp</strain>
    </source>
</reference>
<evidence type="ECO:0000256" key="1">
    <source>
        <dbReference type="SAM" id="MobiDB-lite"/>
    </source>
</evidence>
<keyword evidence="2" id="KW-1133">Transmembrane helix</keyword>
<feature type="region of interest" description="Disordered" evidence="1">
    <location>
        <begin position="226"/>
        <end position="277"/>
    </location>
</feature>
<name>A0A1N6Q5L0_9MICO</name>
<keyword evidence="4" id="KW-1185">Reference proteome</keyword>